<keyword evidence="3" id="KW-0482">Metalloprotease</keyword>
<organism evidence="3 4">
    <name type="scientific">Curtobacterium pusillum</name>
    <dbReference type="NCBI Taxonomy" id="69373"/>
    <lineage>
        <taxon>Bacteria</taxon>
        <taxon>Bacillati</taxon>
        <taxon>Actinomycetota</taxon>
        <taxon>Actinomycetes</taxon>
        <taxon>Micrococcales</taxon>
        <taxon>Microbacteriaceae</taxon>
        <taxon>Curtobacterium</taxon>
    </lineage>
</organism>
<feature type="transmembrane region" description="Helical" evidence="1">
    <location>
        <begin position="34"/>
        <end position="58"/>
    </location>
</feature>
<feature type="domain" description="CAAX prenyl protease 2/Lysostaphin resistance protein A-like" evidence="2">
    <location>
        <begin position="101"/>
        <end position="192"/>
    </location>
</feature>
<keyword evidence="1" id="KW-0472">Membrane</keyword>
<evidence type="ECO:0000256" key="1">
    <source>
        <dbReference type="SAM" id="Phobius"/>
    </source>
</evidence>
<keyword evidence="3" id="KW-0645">Protease</keyword>
<dbReference type="PANTHER" id="PTHR35797:SF1">
    <property type="entry name" value="PROTEASE"/>
    <property type="match status" value="1"/>
</dbReference>
<dbReference type="InterPro" id="IPR003675">
    <property type="entry name" value="Rce1/LyrA-like_dom"/>
</dbReference>
<feature type="transmembrane region" description="Helical" evidence="1">
    <location>
        <begin position="78"/>
        <end position="105"/>
    </location>
</feature>
<dbReference type="EMBL" id="JABMCE010000061">
    <property type="protein sequence ID" value="NUU13216.1"/>
    <property type="molecule type" value="Genomic_DNA"/>
</dbReference>
<keyword evidence="3" id="KW-0378">Hydrolase</keyword>
<feature type="transmembrane region" description="Helical" evidence="1">
    <location>
        <begin position="212"/>
        <end position="233"/>
    </location>
</feature>
<keyword evidence="1" id="KW-1133">Transmembrane helix</keyword>
<dbReference type="Pfam" id="PF02517">
    <property type="entry name" value="Rce1-like"/>
    <property type="match status" value="1"/>
</dbReference>
<accession>A0ABX2M5R1</accession>
<dbReference type="RefSeq" id="WP_175350770.1">
    <property type="nucleotide sequence ID" value="NZ_BAAAWQ010000001.1"/>
</dbReference>
<evidence type="ECO:0000313" key="4">
    <source>
        <dbReference type="Proteomes" id="UP000573001"/>
    </source>
</evidence>
<keyword evidence="4" id="KW-1185">Reference proteome</keyword>
<dbReference type="Proteomes" id="UP000573001">
    <property type="component" value="Unassembled WGS sequence"/>
</dbReference>
<dbReference type="InterPro" id="IPR042150">
    <property type="entry name" value="MmRce1-like"/>
</dbReference>
<feature type="transmembrane region" description="Helical" evidence="1">
    <location>
        <begin position="126"/>
        <end position="148"/>
    </location>
</feature>
<comment type="caution">
    <text evidence="3">The sequence shown here is derived from an EMBL/GenBank/DDBJ whole genome shotgun (WGS) entry which is preliminary data.</text>
</comment>
<evidence type="ECO:0000313" key="3">
    <source>
        <dbReference type="EMBL" id="NUU13216.1"/>
    </source>
</evidence>
<sequence length="254" mass="27023">MIVVLQQRVPVRQALRQLGVVPVRPVGKALRFTLVAIVLLPFVVVAGIAVAAILHLVRLDLDTFSGFAALLPEEARDIAPIGVLVLVQVVSIPIAAIPNGVLAFGEEVGWRGFLLPALRPLGNWPAVLITGIVWGVWHSPIILLGYNFDRPDLFGVFLMIVGATAVGTFLGWLRIWSGSLWPAVLGHGALNAAGGLVLLFSSAEYPPDPALAGPLGVGTWIAAAVFATIVIACSRRFGDRSDRDRDRVRGRGDG</sequence>
<reference evidence="3 4" key="1">
    <citation type="submission" date="2020-05" db="EMBL/GenBank/DDBJ databases">
        <title>Genome Sequencing of Type Strains.</title>
        <authorList>
            <person name="Lemaire J.F."/>
            <person name="Inderbitzin P."/>
            <person name="Gregorio O.A."/>
            <person name="Collins S.B."/>
            <person name="Wespe N."/>
            <person name="Knight-Connoni V."/>
        </authorList>
    </citation>
    <scope>NUCLEOTIDE SEQUENCE [LARGE SCALE GENOMIC DNA]</scope>
    <source>
        <strain evidence="3 4">ATCC 19096</strain>
    </source>
</reference>
<dbReference type="PANTHER" id="PTHR35797">
    <property type="entry name" value="PROTEASE-RELATED"/>
    <property type="match status" value="1"/>
</dbReference>
<proteinExistence type="predicted"/>
<keyword evidence="1" id="KW-0812">Transmembrane</keyword>
<feature type="transmembrane region" description="Helical" evidence="1">
    <location>
        <begin position="154"/>
        <end position="173"/>
    </location>
</feature>
<evidence type="ECO:0000259" key="2">
    <source>
        <dbReference type="Pfam" id="PF02517"/>
    </source>
</evidence>
<protein>
    <submittedName>
        <fullName evidence="3">CPBP family intramembrane metalloprotease</fullName>
    </submittedName>
</protein>
<dbReference type="GO" id="GO:0008237">
    <property type="term" value="F:metallopeptidase activity"/>
    <property type="evidence" value="ECO:0007669"/>
    <property type="project" value="UniProtKB-KW"/>
</dbReference>
<name>A0ABX2M5R1_9MICO</name>
<gene>
    <name evidence="3" type="ORF">HP507_05115</name>
</gene>